<sequence length="112" mass="11762">MHRFCCPSRTEAGYCSHRRMEGFAGSLGKKPVPLLAGLPASAPALQPTLTISDMHPPRRSGEPARLCAVPVAPSGLCWAAEPRGWTQRQGMAVVRVAGVDCIGAVGEAPLQS</sequence>
<dbReference type="EMBL" id="JANPWB010000009">
    <property type="protein sequence ID" value="KAJ1157280.1"/>
    <property type="molecule type" value="Genomic_DNA"/>
</dbReference>
<gene>
    <name evidence="1" type="ORF">NDU88_009995</name>
</gene>
<evidence type="ECO:0000313" key="1">
    <source>
        <dbReference type="EMBL" id="KAJ1157280.1"/>
    </source>
</evidence>
<name>A0AAV7S205_PLEWA</name>
<dbReference type="AlphaFoldDB" id="A0AAV7S205"/>
<comment type="caution">
    <text evidence="1">The sequence shown here is derived from an EMBL/GenBank/DDBJ whole genome shotgun (WGS) entry which is preliminary data.</text>
</comment>
<dbReference type="Proteomes" id="UP001066276">
    <property type="component" value="Chromosome 5"/>
</dbReference>
<organism evidence="1 2">
    <name type="scientific">Pleurodeles waltl</name>
    <name type="common">Iberian ribbed newt</name>
    <dbReference type="NCBI Taxonomy" id="8319"/>
    <lineage>
        <taxon>Eukaryota</taxon>
        <taxon>Metazoa</taxon>
        <taxon>Chordata</taxon>
        <taxon>Craniata</taxon>
        <taxon>Vertebrata</taxon>
        <taxon>Euteleostomi</taxon>
        <taxon>Amphibia</taxon>
        <taxon>Batrachia</taxon>
        <taxon>Caudata</taxon>
        <taxon>Salamandroidea</taxon>
        <taxon>Salamandridae</taxon>
        <taxon>Pleurodelinae</taxon>
        <taxon>Pleurodeles</taxon>
    </lineage>
</organism>
<accession>A0AAV7S205</accession>
<keyword evidence="2" id="KW-1185">Reference proteome</keyword>
<protein>
    <submittedName>
        <fullName evidence="1">Uncharacterized protein</fullName>
    </submittedName>
</protein>
<evidence type="ECO:0000313" key="2">
    <source>
        <dbReference type="Proteomes" id="UP001066276"/>
    </source>
</evidence>
<reference evidence="1" key="1">
    <citation type="journal article" date="2022" name="bioRxiv">
        <title>Sequencing and chromosome-scale assembly of the giantPleurodeles waltlgenome.</title>
        <authorList>
            <person name="Brown T."/>
            <person name="Elewa A."/>
            <person name="Iarovenko S."/>
            <person name="Subramanian E."/>
            <person name="Araus A.J."/>
            <person name="Petzold A."/>
            <person name="Susuki M."/>
            <person name="Suzuki K.-i.T."/>
            <person name="Hayashi T."/>
            <person name="Toyoda A."/>
            <person name="Oliveira C."/>
            <person name="Osipova E."/>
            <person name="Leigh N.D."/>
            <person name="Simon A."/>
            <person name="Yun M.H."/>
        </authorList>
    </citation>
    <scope>NUCLEOTIDE SEQUENCE</scope>
    <source>
        <strain evidence="1">20211129_DDA</strain>
        <tissue evidence="1">Liver</tissue>
    </source>
</reference>
<proteinExistence type="predicted"/>